<evidence type="ECO:0000313" key="3">
    <source>
        <dbReference type="Proteomes" id="UP000323454"/>
    </source>
</evidence>
<proteinExistence type="predicted"/>
<keyword evidence="1" id="KW-0812">Transmembrane</keyword>
<dbReference type="RefSeq" id="WP_149854534.1">
    <property type="nucleotide sequence ID" value="NZ_VUOB01000077.1"/>
</dbReference>
<evidence type="ECO:0000313" key="2">
    <source>
        <dbReference type="EMBL" id="KAA2252118.1"/>
    </source>
</evidence>
<feature type="transmembrane region" description="Helical" evidence="1">
    <location>
        <begin position="50"/>
        <end position="68"/>
    </location>
</feature>
<comment type="caution">
    <text evidence="2">The sequence shown here is derived from an EMBL/GenBank/DDBJ whole genome shotgun (WGS) entry which is preliminary data.</text>
</comment>
<sequence length="139" mass="14303">MRVLRVVLAVLGLAALGWGGSLLVPLLLGSPGDAVSLLAWLGGGPVLHDLLLAPAVALLGTVIVRALSPRWRGPVTTGLVVTGTLGLLSVPLLWRENSGPPNPGLHDRPYLAGLAAAVAVVWIVVLLCGVTHRRTKSSP</sequence>
<accession>A0A5B2WMF7</accession>
<name>A0A5B2WMF7_9PSEU</name>
<gene>
    <name evidence="2" type="ORF">F0L68_36820</name>
</gene>
<reference evidence="2 3" key="1">
    <citation type="submission" date="2019-09" db="EMBL/GenBank/DDBJ databases">
        <title>Goodfellowia gen. nov., a new genus of the Pseudonocardineae related to Actinoalloteichus, containing Goodfellowia coeruleoviolacea gen. nov., comb. nov. gen. nov., comb. nov.</title>
        <authorList>
            <person name="Labeda D."/>
        </authorList>
    </citation>
    <scope>NUCLEOTIDE SEQUENCE [LARGE SCALE GENOMIC DNA]</scope>
    <source>
        <strain evidence="2 3">AN110305</strain>
    </source>
</reference>
<evidence type="ECO:0000256" key="1">
    <source>
        <dbReference type="SAM" id="Phobius"/>
    </source>
</evidence>
<dbReference type="EMBL" id="VUOB01000077">
    <property type="protein sequence ID" value="KAA2252118.1"/>
    <property type="molecule type" value="Genomic_DNA"/>
</dbReference>
<organism evidence="2 3">
    <name type="scientific">Solihabitans fulvus</name>
    <dbReference type="NCBI Taxonomy" id="1892852"/>
    <lineage>
        <taxon>Bacteria</taxon>
        <taxon>Bacillati</taxon>
        <taxon>Actinomycetota</taxon>
        <taxon>Actinomycetes</taxon>
        <taxon>Pseudonocardiales</taxon>
        <taxon>Pseudonocardiaceae</taxon>
        <taxon>Solihabitans</taxon>
    </lineage>
</organism>
<keyword evidence="3" id="KW-1185">Reference proteome</keyword>
<keyword evidence="1" id="KW-0472">Membrane</keyword>
<feature type="transmembrane region" description="Helical" evidence="1">
    <location>
        <begin position="110"/>
        <end position="130"/>
    </location>
</feature>
<dbReference type="AlphaFoldDB" id="A0A5B2WMF7"/>
<feature type="transmembrane region" description="Helical" evidence="1">
    <location>
        <begin position="75"/>
        <end position="94"/>
    </location>
</feature>
<reference evidence="2 3" key="2">
    <citation type="submission" date="2019-09" db="EMBL/GenBank/DDBJ databases">
        <authorList>
            <person name="Jin C."/>
        </authorList>
    </citation>
    <scope>NUCLEOTIDE SEQUENCE [LARGE SCALE GENOMIC DNA]</scope>
    <source>
        <strain evidence="2 3">AN110305</strain>
    </source>
</reference>
<dbReference type="Proteomes" id="UP000323454">
    <property type="component" value="Unassembled WGS sequence"/>
</dbReference>
<protein>
    <submittedName>
        <fullName evidence="2">Uncharacterized protein</fullName>
    </submittedName>
</protein>
<dbReference type="OrthoDB" id="3630320at2"/>
<keyword evidence="1" id="KW-1133">Transmembrane helix</keyword>